<comment type="caution">
    <text evidence="5">The sequence shown here is derived from an EMBL/GenBank/DDBJ whole genome shotgun (WGS) entry which is preliminary data.</text>
</comment>
<keyword evidence="2" id="KW-1015">Disulfide bond</keyword>
<name>A0A3S1AQI0_ELYCH</name>
<evidence type="ECO:0000256" key="3">
    <source>
        <dbReference type="SAM" id="SignalP"/>
    </source>
</evidence>
<dbReference type="CDD" id="cd00037">
    <property type="entry name" value="CLECT"/>
    <property type="match status" value="1"/>
</dbReference>
<keyword evidence="3" id="KW-0732">Signal</keyword>
<dbReference type="GO" id="GO:0030246">
    <property type="term" value="F:carbohydrate binding"/>
    <property type="evidence" value="ECO:0007669"/>
    <property type="project" value="UniProtKB-KW"/>
</dbReference>
<dbReference type="PROSITE" id="PS00615">
    <property type="entry name" value="C_TYPE_LECTIN_1"/>
    <property type="match status" value="1"/>
</dbReference>
<dbReference type="OrthoDB" id="6039680at2759"/>
<dbReference type="SMART" id="SM00034">
    <property type="entry name" value="CLECT"/>
    <property type="match status" value="1"/>
</dbReference>
<dbReference type="AlphaFoldDB" id="A0A3S1AQI0"/>
<dbReference type="Gene3D" id="3.10.100.10">
    <property type="entry name" value="Mannose-Binding Protein A, subunit A"/>
    <property type="match status" value="1"/>
</dbReference>
<organism evidence="5 6">
    <name type="scientific">Elysia chlorotica</name>
    <name type="common">Eastern emerald elysia</name>
    <name type="synonym">Sea slug</name>
    <dbReference type="NCBI Taxonomy" id="188477"/>
    <lineage>
        <taxon>Eukaryota</taxon>
        <taxon>Metazoa</taxon>
        <taxon>Spiralia</taxon>
        <taxon>Lophotrochozoa</taxon>
        <taxon>Mollusca</taxon>
        <taxon>Gastropoda</taxon>
        <taxon>Heterobranchia</taxon>
        <taxon>Euthyneura</taxon>
        <taxon>Panpulmonata</taxon>
        <taxon>Sacoglossa</taxon>
        <taxon>Placobranchoidea</taxon>
        <taxon>Plakobranchidae</taxon>
        <taxon>Elysia</taxon>
    </lineage>
</organism>
<feature type="signal peptide" evidence="3">
    <location>
        <begin position="1"/>
        <end position="23"/>
    </location>
</feature>
<reference evidence="5 6" key="1">
    <citation type="submission" date="2019-01" db="EMBL/GenBank/DDBJ databases">
        <title>A draft genome assembly of the solar-powered sea slug Elysia chlorotica.</title>
        <authorList>
            <person name="Cai H."/>
            <person name="Li Q."/>
            <person name="Fang X."/>
            <person name="Li J."/>
            <person name="Curtis N.E."/>
            <person name="Altenburger A."/>
            <person name="Shibata T."/>
            <person name="Feng M."/>
            <person name="Maeda T."/>
            <person name="Schwartz J.A."/>
            <person name="Shigenobu S."/>
            <person name="Lundholm N."/>
            <person name="Nishiyama T."/>
            <person name="Yang H."/>
            <person name="Hasebe M."/>
            <person name="Li S."/>
            <person name="Pierce S.K."/>
            <person name="Wang J."/>
        </authorList>
    </citation>
    <scope>NUCLEOTIDE SEQUENCE [LARGE SCALE GENOMIC DNA]</scope>
    <source>
        <strain evidence="5">EC2010</strain>
        <tissue evidence="5">Whole organism of an adult</tissue>
    </source>
</reference>
<dbReference type="EMBL" id="RQTK01001802">
    <property type="protein sequence ID" value="RUS69163.1"/>
    <property type="molecule type" value="Genomic_DNA"/>
</dbReference>
<dbReference type="PROSITE" id="PS50041">
    <property type="entry name" value="C_TYPE_LECTIN_2"/>
    <property type="match status" value="1"/>
</dbReference>
<dbReference type="GO" id="GO:0005615">
    <property type="term" value="C:extracellular space"/>
    <property type="evidence" value="ECO:0007669"/>
    <property type="project" value="TreeGrafter"/>
</dbReference>
<evidence type="ECO:0000256" key="2">
    <source>
        <dbReference type="ARBA" id="ARBA00023157"/>
    </source>
</evidence>
<feature type="chain" id="PRO_5018730043" description="C-type lectin domain-containing protein" evidence="3">
    <location>
        <begin position="24"/>
        <end position="363"/>
    </location>
</feature>
<keyword evidence="1" id="KW-0430">Lectin</keyword>
<evidence type="ECO:0000313" key="6">
    <source>
        <dbReference type="Proteomes" id="UP000271974"/>
    </source>
</evidence>
<dbReference type="InterPro" id="IPR016187">
    <property type="entry name" value="CTDL_fold"/>
</dbReference>
<protein>
    <recommendedName>
        <fullName evidence="4">C-type lectin domain-containing protein</fullName>
    </recommendedName>
</protein>
<accession>A0A3S1AQI0</accession>
<dbReference type="InterPro" id="IPR001304">
    <property type="entry name" value="C-type_lectin-like"/>
</dbReference>
<proteinExistence type="predicted"/>
<dbReference type="InterPro" id="IPR018378">
    <property type="entry name" value="C-type_lectin_CS"/>
</dbReference>
<dbReference type="Pfam" id="PF00059">
    <property type="entry name" value="Lectin_C"/>
    <property type="match status" value="1"/>
</dbReference>
<sequence length="363" mass="39254">MSVQMSLVSTLLLVAAGTTLSLAVKAAGSSGITLDVTYNSKPDAQAGFLVINCSLAQPSLAQLASVASLAVFGSKPYGGKEENQLAVIDMWSNVPTLADELEESGVSVIGEIGPGRSSFLLLSWNSPIKLYRDSYTCVANGIDRDGQPKTSSTVSKIEVVSDGCYHKIQSLESKFDTQSLQLAGSLKTGSEIIQMVQSLDQRVEGIEEKLDAILFNSKVHSTLLAIDRTKFDISDLYNDTFYLASKEEAVFNLKNANSVCQASGGYLLEIDDDGENQFTFSFAKKIGGSDHFALGGNDVEQEGRFVYFNSKKPVPAHVTWMDARPNNAGGKEHCMEIWLSQGGLNDIPCDTKTKFVCEVPLRF</sequence>
<dbReference type="PANTHER" id="PTHR22799">
    <property type="entry name" value="TETRANECTIN-RELATED"/>
    <property type="match status" value="1"/>
</dbReference>
<dbReference type="PANTHER" id="PTHR22799:SF6">
    <property type="entry name" value="C-TYPE LECTIN DOMAIN FAMILY 4 MEMBER M-LIKE"/>
    <property type="match status" value="1"/>
</dbReference>
<gene>
    <name evidence="5" type="ORF">EGW08_023078</name>
</gene>
<evidence type="ECO:0000256" key="1">
    <source>
        <dbReference type="ARBA" id="ARBA00022734"/>
    </source>
</evidence>
<dbReference type="Proteomes" id="UP000271974">
    <property type="component" value="Unassembled WGS sequence"/>
</dbReference>
<evidence type="ECO:0000313" key="5">
    <source>
        <dbReference type="EMBL" id="RUS69163.1"/>
    </source>
</evidence>
<dbReference type="InterPro" id="IPR051663">
    <property type="entry name" value="CLec_Tetranectin-domain"/>
</dbReference>
<evidence type="ECO:0000259" key="4">
    <source>
        <dbReference type="PROSITE" id="PS50041"/>
    </source>
</evidence>
<feature type="domain" description="C-type lectin" evidence="4">
    <location>
        <begin position="237"/>
        <end position="358"/>
    </location>
</feature>
<dbReference type="InterPro" id="IPR016186">
    <property type="entry name" value="C-type_lectin-like/link_sf"/>
</dbReference>
<dbReference type="SUPFAM" id="SSF56436">
    <property type="entry name" value="C-type lectin-like"/>
    <property type="match status" value="1"/>
</dbReference>
<keyword evidence="6" id="KW-1185">Reference proteome</keyword>